<dbReference type="AlphaFoldDB" id="A0A9D1FNB9"/>
<reference evidence="2" key="1">
    <citation type="submission" date="2020-10" db="EMBL/GenBank/DDBJ databases">
        <authorList>
            <person name="Gilroy R."/>
        </authorList>
    </citation>
    <scope>NUCLEOTIDE SEQUENCE</scope>
    <source>
        <strain evidence="2">CHK199-13235</strain>
    </source>
</reference>
<name>A0A9D1FNB9_9FIRM</name>
<dbReference type="SUPFAM" id="SSF53448">
    <property type="entry name" value="Nucleotide-diphospho-sugar transferases"/>
    <property type="match status" value="1"/>
</dbReference>
<accession>A0A9D1FNB9</accession>
<gene>
    <name evidence="2" type="ORF">IAB51_09315</name>
</gene>
<dbReference type="PANTHER" id="PTHR43777:SF1">
    <property type="entry name" value="MOLYBDENUM COFACTOR CYTIDYLYLTRANSFERASE"/>
    <property type="match status" value="1"/>
</dbReference>
<evidence type="ECO:0000313" key="3">
    <source>
        <dbReference type="Proteomes" id="UP000824002"/>
    </source>
</evidence>
<dbReference type="InterPro" id="IPR029044">
    <property type="entry name" value="Nucleotide-diphossugar_trans"/>
</dbReference>
<evidence type="ECO:0000259" key="1">
    <source>
        <dbReference type="Pfam" id="PF12804"/>
    </source>
</evidence>
<evidence type="ECO:0000313" key="2">
    <source>
        <dbReference type="EMBL" id="HIS76991.1"/>
    </source>
</evidence>
<dbReference type="EMBL" id="DVJP01000061">
    <property type="protein sequence ID" value="HIS76991.1"/>
    <property type="molecule type" value="Genomic_DNA"/>
</dbReference>
<proteinExistence type="predicted"/>
<feature type="domain" description="MobA-like NTP transferase" evidence="1">
    <location>
        <begin position="6"/>
        <end position="171"/>
    </location>
</feature>
<dbReference type="Pfam" id="PF12804">
    <property type="entry name" value="NTP_transf_3"/>
    <property type="match status" value="1"/>
</dbReference>
<protein>
    <submittedName>
        <fullName evidence="2">Nucleotidyltransferase family protein</fullName>
    </submittedName>
</protein>
<organism evidence="2 3">
    <name type="scientific">Candidatus Merdivicinus excrementipullorum</name>
    <dbReference type="NCBI Taxonomy" id="2840867"/>
    <lineage>
        <taxon>Bacteria</taxon>
        <taxon>Bacillati</taxon>
        <taxon>Bacillota</taxon>
        <taxon>Clostridia</taxon>
        <taxon>Eubacteriales</taxon>
        <taxon>Oscillospiraceae</taxon>
        <taxon>Oscillospiraceae incertae sedis</taxon>
        <taxon>Candidatus Merdivicinus</taxon>
    </lineage>
</organism>
<reference evidence="2" key="2">
    <citation type="journal article" date="2021" name="PeerJ">
        <title>Extensive microbial diversity within the chicken gut microbiome revealed by metagenomics and culture.</title>
        <authorList>
            <person name="Gilroy R."/>
            <person name="Ravi A."/>
            <person name="Getino M."/>
            <person name="Pursley I."/>
            <person name="Horton D.L."/>
            <person name="Alikhan N.F."/>
            <person name="Baker D."/>
            <person name="Gharbi K."/>
            <person name="Hall N."/>
            <person name="Watson M."/>
            <person name="Adriaenssens E.M."/>
            <person name="Foster-Nyarko E."/>
            <person name="Jarju S."/>
            <person name="Secka A."/>
            <person name="Antonio M."/>
            <person name="Oren A."/>
            <person name="Chaudhuri R.R."/>
            <person name="La Ragione R."/>
            <person name="Hildebrand F."/>
            <person name="Pallen M.J."/>
        </authorList>
    </citation>
    <scope>NUCLEOTIDE SEQUENCE</scope>
    <source>
        <strain evidence="2">CHK199-13235</strain>
    </source>
</reference>
<comment type="caution">
    <text evidence="2">The sequence shown here is derived from an EMBL/GenBank/DDBJ whole genome shotgun (WGS) entry which is preliminary data.</text>
</comment>
<dbReference type="GO" id="GO:0016779">
    <property type="term" value="F:nucleotidyltransferase activity"/>
    <property type="evidence" value="ECO:0007669"/>
    <property type="project" value="UniProtKB-ARBA"/>
</dbReference>
<sequence>MKIDLILLAGGVSRRFAAISRESEGKKLLADFDGKPLFQYAFDAARAVSHLCRVLAVTREPAIREEALCRGFCPVEAPPPDEGMAASMRAGILKARADAALCFFVCDEPYFTGELLYGFLEAYAGQELPLGRVKSGNRFGSPTIFAPMFREELLSIRGDEGGRSLLKRYPDRIFYYDVPERALTDFDTPWAHRQNQ</sequence>
<dbReference type="Gene3D" id="3.90.550.10">
    <property type="entry name" value="Spore Coat Polysaccharide Biosynthesis Protein SpsA, Chain A"/>
    <property type="match status" value="1"/>
</dbReference>
<dbReference type="PANTHER" id="PTHR43777">
    <property type="entry name" value="MOLYBDENUM COFACTOR CYTIDYLYLTRANSFERASE"/>
    <property type="match status" value="1"/>
</dbReference>
<dbReference type="InterPro" id="IPR025877">
    <property type="entry name" value="MobA-like_NTP_Trfase"/>
</dbReference>
<dbReference type="Proteomes" id="UP000824002">
    <property type="component" value="Unassembled WGS sequence"/>
</dbReference>
<dbReference type="CDD" id="cd04182">
    <property type="entry name" value="GT_2_like_f"/>
    <property type="match status" value="1"/>
</dbReference>